<gene>
    <name evidence="1" type="ORF">LWC34_27705</name>
</gene>
<sequence length="80" mass="8934">MPDDDSPEPRAEAAGWRAGIAPAIHNDAPLPEPAQLYGLVVLAFLLHTPTRAVGRQWCVRCSVDWPCDHLRLAYRLREGF</sequence>
<accession>A0ABS8ZGB5</accession>
<name>A0ABS8ZGB5_9PSEU</name>
<evidence type="ECO:0000313" key="2">
    <source>
        <dbReference type="Proteomes" id="UP001521150"/>
    </source>
</evidence>
<evidence type="ECO:0000313" key="1">
    <source>
        <dbReference type="EMBL" id="MCE7006587.1"/>
    </source>
</evidence>
<protein>
    <recommendedName>
        <fullName evidence="3">Transposase</fullName>
    </recommendedName>
</protein>
<organism evidence="1 2">
    <name type="scientific">Kibdelosporangium philippinense</name>
    <dbReference type="NCBI Taxonomy" id="211113"/>
    <lineage>
        <taxon>Bacteria</taxon>
        <taxon>Bacillati</taxon>
        <taxon>Actinomycetota</taxon>
        <taxon>Actinomycetes</taxon>
        <taxon>Pseudonocardiales</taxon>
        <taxon>Pseudonocardiaceae</taxon>
        <taxon>Kibdelosporangium</taxon>
    </lineage>
</organism>
<proteinExistence type="predicted"/>
<reference evidence="1 2" key="1">
    <citation type="submission" date="2021-12" db="EMBL/GenBank/DDBJ databases">
        <title>Genome sequence of Kibdelosporangium philippinense ATCC 49844.</title>
        <authorList>
            <person name="Fedorov E.A."/>
            <person name="Omeragic M."/>
            <person name="Shalygina K.F."/>
            <person name="Maclea K.S."/>
        </authorList>
    </citation>
    <scope>NUCLEOTIDE SEQUENCE [LARGE SCALE GENOMIC DNA]</scope>
    <source>
        <strain evidence="1 2">ATCC 49844</strain>
    </source>
</reference>
<keyword evidence="2" id="KW-1185">Reference proteome</keyword>
<evidence type="ECO:0008006" key="3">
    <source>
        <dbReference type="Google" id="ProtNLM"/>
    </source>
</evidence>
<comment type="caution">
    <text evidence="1">The sequence shown here is derived from an EMBL/GenBank/DDBJ whole genome shotgun (WGS) entry which is preliminary data.</text>
</comment>
<dbReference type="RefSeq" id="WP_233728045.1">
    <property type="nucleotide sequence ID" value="NZ_JAJVCN010000002.1"/>
</dbReference>
<dbReference type="EMBL" id="JAJVCN010000002">
    <property type="protein sequence ID" value="MCE7006587.1"/>
    <property type="molecule type" value="Genomic_DNA"/>
</dbReference>
<dbReference type="Proteomes" id="UP001521150">
    <property type="component" value="Unassembled WGS sequence"/>
</dbReference>